<evidence type="ECO:0000313" key="1">
    <source>
        <dbReference type="EMBL" id="CAF9934457.1"/>
    </source>
</evidence>
<proteinExistence type="predicted"/>
<accession>A0A8H3G4J3</accession>
<evidence type="ECO:0000313" key="2">
    <source>
        <dbReference type="Proteomes" id="UP000664534"/>
    </source>
</evidence>
<sequence>MYTGVRTGYAESRQRMLQILAESGSNNLNMVFNGTTLNNAFFRKHELQVAAALYLYCQNADGSYADAELIGEIIKDMRGAAGPAPPCRAIETLLRDSPNHHMREAWREVVDNDMEWREKASTAYWTWRHGKKEIIERLAKQEVLARVTTSEG</sequence>
<protein>
    <submittedName>
        <fullName evidence="1">Uncharacterized protein</fullName>
    </submittedName>
</protein>
<dbReference type="AlphaFoldDB" id="A0A8H3G4J3"/>
<dbReference type="EMBL" id="CAJPDT010000076">
    <property type="protein sequence ID" value="CAF9934457.1"/>
    <property type="molecule type" value="Genomic_DNA"/>
</dbReference>
<comment type="caution">
    <text evidence="1">The sequence shown here is derived from an EMBL/GenBank/DDBJ whole genome shotgun (WGS) entry which is preliminary data.</text>
</comment>
<organism evidence="1 2">
    <name type="scientific">Imshaugia aleurites</name>
    <dbReference type="NCBI Taxonomy" id="172621"/>
    <lineage>
        <taxon>Eukaryota</taxon>
        <taxon>Fungi</taxon>
        <taxon>Dikarya</taxon>
        <taxon>Ascomycota</taxon>
        <taxon>Pezizomycotina</taxon>
        <taxon>Lecanoromycetes</taxon>
        <taxon>OSLEUM clade</taxon>
        <taxon>Lecanoromycetidae</taxon>
        <taxon>Lecanorales</taxon>
        <taxon>Lecanorineae</taxon>
        <taxon>Parmeliaceae</taxon>
        <taxon>Imshaugia</taxon>
    </lineage>
</organism>
<name>A0A8H3G4J3_9LECA</name>
<feature type="non-terminal residue" evidence="1">
    <location>
        <position position="152"/>
    </location>
</feature>
<dbReference type="Proteomes" id="UP000664534">
    <property type="component" value="Unassembled WGS sequence"/>
</dbReference>
<dbReference type="OrthoDB" id="5340245at2759"/>
<gene>
    <name evidence="1" type="ORF">IMSHALPRED_009726</name>
</gene>
<reference evidence="1" key="1">
    <citation type="submission" date="2021-03" db="EMBL/GenBank/DDBJ databases">
        <authorList>
            <person name="Tagirdzhanova G."/>
        </authorList>
    </citation>
    <scope>NUCLEOTIDE SEQUENCE</scope>
</reference>
<keyword evidence="2" id="KW-1185">Reference proteome</keyword>